<reference evidence="2" key="1">
    <citation type="submission" date="2021-05" db="EMBL/GenBank/DDBJ databases">
        <authorList>
            <person name="Alioto T."/>
            <person name="Alioto T."/>
            <person name="Gomez Garrido J."/>
        </authorList>
    </citation>
    <scope>NUCLEOTIDE SEQUENCE</scope>
</reference>
<evidence type="ECO:0000313" key="2">
    <source>
        <dbReference type="EMBL" id="CAG6551132.1"/>
    </source>
</evidence>
<feature type="compositionally biased region" description="Basic and acidic residues" evidence="1">
    <location>
        <begin position="82"/>
        <end position="123"/>
    </location>
</feature>
<evidence type="ECO:0000256" key="1">
    <source>
        <dbReference type="SAM" id="MobiDB-lite"/>
    </source>
</evidence>
<name>A0A8D8IF67_CULPI</name>
<dbReference type="EMBL" id="HBUE01244163">
    <property type="protein sequence ID" value="CAG6551132.1"/>
    <property type="molecule type" value="Transcribed_RNA"/>
</dbReference>
<sequence length="136" mass="14745">MLRNGTGKVLPLPAADVHRLRQQHDSELHRISGNQTGQLQDGDPAQATFAKSSSSAGDHQHPGVDGPGPTSGGNRASQQDQKLQHIAREQWTHQEQRPTARTGAERPKHAGESQAHSQRELHRLPPGTASTENSRP</sequence>
<organism evidence="2">
    <name type="scientific">Culex pipiens</name>
    <name type="common">House mosquito</name>
    <dbReference type="NCBI Taxonomy" id="7175"/>
    <lineage>
        <taxon>Eukaryota</taxon>
        <taxon>Metazoa</taxon>
        <taxon>Ecdysozoa</taxon>
        <taxon>Arthropoda</taxon>
        <taxon>Hexapoda</taxon>
        <taxon>Insecta</taxon>
        <taxon>Pterygota</taxon>
        <taxon>Neoptera</taxon>
        <taxon>Endopterygota</taxon>
        <taxon>Diptera</taxon>
        <taxon>Nematocera</taxon>
        <taxon>Culicoidea</taxon>
        <taxon>Culicidae</taxon>
        <taxon>Culicinae</taxon>
        <taxon>Culicini</taxon>
        <taxon>Culex</taxon>
        <taxon>Culex</taxon>
    </lineage>
</organism>
<feature type="compositionally biased region" description="Polar residues" evidence="1">
    <location>
        <begin position="72"/>
        <end position="81"/>
    </location>
</feature>
<dbReference type="EMBL" id="HBUE01351265">
    <property type="protein sequence ID" value="CAG6603426.1"/>
    <property type="molecule type" value="Transcribed_RNA"/>
</dbReference>
<protein>
    <submittedName>
        <fullName evidence="2">(northern house mosquito) hypothetical protein</fullName>
    </submittedName>
</protein>
<accession>A0A8D8IF67</accession>
<feature type="region of interest" description="Disordered" evidence="1">
    <location>
        <begin position="21"/>
        <end position="136"/>
    </location>
</feature>
<dbReference type="AlphaFoldDB" id="A0A8D8IF67"/>
<feature type="compositionally biased region" description="Basic and acidic residues" evidence="1">
    <location>
        <begin position="21"/>
        <end position="30"/>
    </location>
</feature>
<proteinExistence type="predicted"/>